<evidence type="ECO:0000313" key="1">
    <source>
        <dbReference type="EMBL" id="KAJ1730582.1"/>
    </source>
</evidence>
<sequence>MTDNHALSAASALPHIRSSPAVMLDSARLETGEDNDGFGSFDECASGSAADDDFGDFGDFDSAADHITPASAPAFVPAAALAQEQATAESTLAQLELLLAALPGRDSDRLAALSGCLEHVFGTASTSPQKSVPSAQPDWLLPPRAVEGIVADQRGSGAELAGAEPRLLRNLILVALSGDLSAADKALLLTPSSELKRLTAEAETKAQDSAPLSIDQIRHAAAQDGSSPEQMAMLRRALSSIDRLTAAKRQEVAKRRDAIDAYNQVIQALVAQASKLH</sequence>
<proteinExistence type="predicted"/>
<reference evidence="1" key="1">
    <citation type="submission" date="2022-07" db="EMBL/GenBank/DDBJ databases">
        <title>Phylogenomic reconstructions and comparative analyses of Kickxellomycotina fungi.</title>
        <authorList>
            <person name="Reynolds N.K."/>
            <person name="Stajich J.E."/>
            <person name="Barry K."/>
            <person name="Grigoriev I.V."/>
            <person name="Crous P."/>
            <person name="Smith M.E."/>
        </authorList>
    </citation>
    <scope>NUCLEOTIDE SEQUENCE</scope>
    <source>
        <strain evidence="1">BCRC 34381</strain>
    </source>
</reference>
<organism evidence="1 2">
    <name type="scientific">Coemansia biformis</name>
    <dbReference type="NCBI Taxonomy" id="1286918"/>
    <lineage>
        <taxon>Eukaryota</taxon>
        <taxon>Fungi</taxon>
        <taxon>Fungi incertae sedis</taxon>
        <taxon>Zoopagomycota</taxon>
        <taxon>Kickxellomycotina</taxon>
        <taxon>Kickxellomycetes</taxon>
        <taxon>Kickxellales</taxon>
        <taxon>Kickxellaceae</taxon>
        <taxon>Coemansia</taxon>
    </lineage>
</organism>
<dbReference type="AlphaFoldDB" id="A0A9W7YET9"/>
<gene>
    <name evidence="1" type="ORF">LPJ61_002937</name>
</gene>
<evidence type="ECO:0000313" key="2">
    <source>
        <dbReference type="Proteomes" id="UP001143981"/>
    </source>
</evidence>
<keyword evidence="2" id="KW-1185">Reference proteome</keyword>
<protein>
    <submittedName>
        <fullName evidence="1">Uncharacterized protein</fullName>
    </submittedName>
</protein>
<dbReference type="OrthoDB" id="5598066at2759"/>
<accession>A0A9W7YET9</accession>
<name>A0A9W7YET9_9FUNG</name>
<dbReference type="Proteomes" id="UP001143981">
    <property type="component" value="Unassembled WGS sequence"/>
</dbReference>
<dbReference type="EMBL" id="JANBOI010000435">
    <property type="protein sequence ID" value="KAJ1730582.1"/>
    <property type="molecule type" value="Genomic_DNA"/>
</dbReference>
<comment type="caution">
    <text evidence="1">The sequence shown here is derived from an EMBL/GenBank/DDBJ whole genome shotgun (WGS) entry which is preliminary data.</text>
</comment>